<evidence type="ECO:0000313" key="1">
    <source>
        <dbReference type="EMBL" id="GAG82991.1"/>
    </source>
</evidence>
<gene>
    <name evidence="1" type="ORF">S01H4_35981</name>
</gene>
<proteinExistence type="predicted"/>
<feature type="non-terminal residue" evidence="1">
    <location>
        <position position="1"/>
    </location>
</feature>
<protein>
    <submittedName>
        <fullName evidence="1">Uncharacterized protein</fullName>
    </submittedName>
</protein>
<name>X1CFK0_9ZZZZ</name>
<organism evidence="1">
    <name type="scientific">marine sediment metagenome</name>
    <dbReference type="NCBI Taxonomy" id="412755"/>
    <lineage>
        <taxon>unclassified sequences</taxon>
        <taxon>metagenomes</taxon>
        <taxon>ecological metagenomes</taxon>
    </lineage>
</organism>
<sequence>RIGGQNPADPADNHTETSALISLTPDPASEWSFGNWVNQTPGGPIPTFVGVLDVTPLKQCHDCVAGP</sequence>
<reference evidence="1" key="1">
    <citation type="journal article" date="2014" name="Front. Microbiol.">
        <title>High frequency of phylogenetically diverse reductive dehalogenase-homologous genes in deep subseafloor sedimentary metagenomes.</title>
        <authorList>
            <person name="Kawai M."/>
            <person name="Futagami T."/>
            <person name="Toyoda A."/>
            <person name="Takaki Y."/>
            <person name="Nishi S."/>
            <person name="Hori S."/>
            <person name="Arai W."/>
            <person name="Tsubouchi T."/>
            <person name="Morono Y."/>
            <person name="Uchiyama I."/>
            <person name="Ito T."/>
            <person name="Fujiyama A."/>
            <person name="Inagaki F."/>
            <person name="Takami H."/>
        </authorList>
    </citation>
    <scope>NUCLEOTIDE SEQUENCE</scope>
    <source>
        <strain evidence="1">Expedition CK06-06</strain>
    </source>
</reference>
<dbReference type="AlphaFoldDB" id="X1CFK0"/>
<dbReference type="EMBL" id="BART01019188">
    <property type="protein sequence ID" value="GAG82991.1"/>
    <property type="molecule type" value="Genomic_DNA"/>
</dbReference>
<comment type="caution">
    <text evidence="1">The sequence shown here is derived from an EMBL/GenBank/DDBJ whole genome shotgun (WGS) entry which is preliminary data.</text>
</comment>
<accession>X1CFK0</accession>